<dbReference type="PROSITE" id="PS50112">
    <property type="entry name" value="PAS"/>
    <property type="match status" value="1"/>
</dbReference>
<keyword evidence="4" id="KW-0255">Endonuclease</keyword>
<keyword evidence="5" id="KW-0695">RNA-directed DNA polymerase</keyword>
<dbReference type="Pfam" id="PF17919">
    <property type="entry name" value="RT_RNaseH_2"/>
    <property type="match status" value="1"/>
</dbReference>
<dbReference type="PANTHER" id="PTHR37984:SF12">
    <property type="entry name" value="RIBONUCLEASE H"/>
    <property type="match status" value="1"/>
</dbReference>
<dbReference type="Pfam" id="PF17921">
    <property type="entry name" value="Integrase_H2C2"/>
    <property type="match status" value="1"/>
</dbReference>
<reference evidence="10 11" key="1">
    <citation type="journal article" date="2019" name="Sci. Rep.">
        <title>Orb-weaving spider Araneus ventricosus genome elucidates the spidroin gene catalogue.</title>
        <authorList>
            <person name="Kono N."/>
            <person name="Nakamura H."/>
            <person name="Ohtoshi R."/>
            <person name="Moran D.A.P."/>
            <person name="Shinohara A."/>
            <person name="Yoshida Y."/>
            <person name="Fujiwara M."/>
            <person name="Mori M."/>
            <person name="Tomita M."/>
            <person name="Arakawa K."/>
        </authorList>
    </citation>
    <scope>NUCLEOTIDE SEQUENCE [LARGE SCALE GENOMIC DNA]</scope>
</reference>
<keyword evidence="11" id="KW-1185">Reference proteome</keyword>
<gene>
    <name evidence="10" type="primary">TY3B-G_551</name>
    <name evidence="10" type="ORF">AVEN_102637_1</name>
</gene>
<dbReference type="FunFam" id="3.30.420.10:FF:000063">
    <property type="entry name" value="Retrovirus-related Pol polyprotein from transposon 297-like Protein"/>
    <property type="match status" value="1"/>
</dbReference>
<dbReference type="InterPro" id="IPR012337">
    <property type="entry name" value="RNaseH-like_sf"/>
</dbReference>
<keyword evidence="3" id="KW-0540">Nuclease</keyword>
<organism evidence="10 11">
    <name type="scientific">Araneus ventricosus</name>
    <name type="common">Orbweaver spider</name>
    <name type="synonym">Epeira ventricosa</name>
    <dbReference type="NCBI Taxonomy" id="182803"/>
    <lineage>
        <taxon>Eukaryota</taxon>
        <taxon>Metazoa</taxon>
        <taxon>Ecdysozoa</taxon>
        <taxon>Arthropoda</taxon>
        <taxon>Chelicerata</taxon>
        <taxon>Arachnida</taxon>
        <taxon>Araneae</taxon>
        <taxon>Araneomorphae</taxon>
        <taxon>Entelegynae</taxon>
        <taxon>Araneoidea</taxon>
        <taxon>Araneidae</taxon>
        <taxon>Araneus</taxon>
    </lineage>
</organism>
<dbReference type="GO" id="GO:0003676">
    <property type="term" value="F:nucleic acid binding"/>
    <property type="evidence" value="ECO:0007669"/>
    <property type="project" value="InterPro"/>
</dbReference>
<feature type="domain" description="PAS" evidence="7">
    <location>
        <begin position="1153"/>
        <end position="1192"/>
    </location>
</feature>
<dbReference type="SUPFAM" id="SSF56672">
    <property type="entry name" value="DNA/RNA polymerases"/>
    <property type="match status" value="1"/>
</dbReference>
<keyword evidence="4" id="KW-0378">Hydrolase</keyword>
<dbReference type="Pfam" id="PF00665">
    <property type="entry name" value="rve"/>
    <property type="match status" value="1"/>
</dbReference>
<dbReference type="InterPro" id="IPR000014">
    <property type="entry name" value="PAS"/>
</dbReference>
<dbReference type="Gene3D" id="3.30.420.10">
    <property type="entry name" value="Ribonuclease H-like superfamily/Ribonuclease H"/>
    <property type="match status" value="1"/>
</dbReference>
<dbReference type="GO" id="GO:0042575">
    <property type="term" value="C:DNA polymerase complex"/>
    <property type="evidence" value="ECO:0007669"/>
    <property type="project" value="UniProtKB-ARBA"/>
</dbReference>
<feature type="domain" description="Integrase catalytic" evidence="9">
    <location>
        <begin position="1015"/>
        <end position="1165"/>
    </location>
</feature>
<feature type="domain" description="Reverse transcriptase" evidence="8">
    <location>
        <begin position="469"/>
        <end position="647"/>
    </location>
</feature>
<evidence type="ECO:0000256" key="5">
    <source>
        <dbReference type="ARBA" id="ARBA00022918"/>
    </source>
</evidence>
<dbReference type="EMBL" id="BGPR01000083">
    <property type="protein sequence ID" value="GBL92096.1"/>
    <property type="molecule type" value="Genomic_DNA"/>
</dbReference>
<dbReference type="Proteomes" id="UP000499080">
    <property type="component" value="Unassembled WGS sequence"/>
</dbReference>
<evidence type="ECO:0000256" key="1">
    <source>
        <dbReference type="ARBA" id="ARBA00012493"/>
    </source>
</evidence>
<dbReference type="InterPro" id="IPR000477">
    <property type="entry name" value="RT_dom"/>
</dbReference>
<accession>A0A4Y2BLI6</accession>
<dbReference type="FunFam" id="1.10.340.70:FF:000003">
    <property type="entry name" value="Protein CBG25708"/>
    <property type="match status" value="1"/>
</dbReference>
<sequence length="1325" mass="149465">MSTIGSIGEFDVSNPISWDNYAEQLKFFLEANEITNAEKKRAVLLAVCGIKTLGVLRSLLAPESPSTKSYDDLIKVLKEHFAPTSSEIYRRFQFHKRLQHNNETVSSYVTELRRLAEECNFGATLTERLRDQLVCGIKDEALQRRLLAESTLTFNEAFSKAVAAESAAEQAKHIHSQKFNTGNSTNLIRQHSNNNKRTFQKSSSSQSKPGNAQSADVICYGCGGHHDRSSCKFRDVTCRFCKKKGHVERACRAKRKNDSMPRTGHMHKNSSTHAVKSESVNEAAAIYNLSDLKNSKCKQMKRNVSIQLGEGECIMELDSGSDYSIISSDELDRLWPNKKPKIFPLTFQLCDYQKSPIRIRGQIYVNVLYANFKGKLRLLIAEGSRANLLGMEWFEPLGIKFVGVYRTEIDIEFVLEEFKDVFSEDLGSYKGPAISLPIDPKFPPISFKARNIPLAMRKKVDVAIDKLLDQGVLEPISNPKWSTPIVPIIKQSGEIRLCADYKVTINKAMKNHPFPIPSVNHILANLADGKFFAKIDLAQAYLQLKVDDASAEAQTIATHRGAFKVNRLQFGVNVAPGLFQNFIEDLLKGIPGVLPYFDDVLIFAATEEQLCNHLRLVLQRLSESGIRANKNKCIFKTKAVEFLGFVIDASGIHPSDSKVRAIHEAPCPKNKTELQAFLGLLNFYHSFLKDKATIAEPLHRLLEKNAEWKWTSAHEKAFAAVKELLSSDSVLVPFNEKLPLILTCDASPYGVGYVLSHLMPDGREAPIAYASRTLTSTERNYSQLDKEALSIIAGVKKFHYFLYGHTFTLVTDHQPLLGLFNKMKLTPDIISPRMLRWSQMLNAYDFTIIHRPGKKIQNADALSRLPLEIPETDIPSPPEVLFLEELHNPPVKADEISQATLRDPVLSRVLNWVLKGWPESAKECRIFYLKRHELSVHKNCLLWGNRVVIPEVLRGRVLDELHISHPGIEKMKSLARCYVWWPKIEEDIENHVGLCEPCQQTRHAPPRAPVHPWEVTTKPWSRVHIDFAGPFQGQMFFLLVDSFSKWLEVKRLSSATSSATIKVMRKIFATHGIPDSVASDNGSQYTSDEFQNFLSKNGIRHILVAPYHPSSNGQAERVVQTTKNALKRIISSDWNRRLTSFLLTQHITPSAATGFSPAELLMKRRLRTVLDLLHPDLVEDRKRKNEELLDQRLSKGQLRSFSPNDAVYIKNHSSGPTWIPGTVIEKTGPLSYKNVTPDGRSVRCHIDQMRNRKTPLASPQFSPETQENSTIPVSSSAIPSSSNTPIQPSDPPAEIETPKKAPDESHQSRSRRAIIRPSYLKDYVM</sequence>
<name>A0A4Y2BLI6_ARAVE</name>
<dbReference type="PROSITE" id="PS50878">
    <property type="entry name" value="RT_POL"/>
    <property type="match status" value="1"/>
</dbReference>
<evidence type="ECO:0000313" key="11">
    <source>
        <dbReference type="Proteomes" id="UP000499080"/>
    </source>
</evidence>
<evidence type="ECO:0000259" key="8">
    <source>
        <dbReference type="PROSITE" id="PS50878"/>
    </source>
</evidence>
<dbReference type="EC" id="2.7.7.49" evidence="1"/>
<dbReference type="OrthoDB" id="6435176at2759"/>
<dbReference type="SUPFAM" id="SSF50630">
    <property type="entry name" value="Acid proteases"/>
    <property type="match status" value="1"/>
</dbReference>
<dbReference type="InterPro" id="IPR021109">
    <property type="entry name" value="Peptidase_aspartic_dom_sf"/>
</dbReference>
<evidence type="ECO:0000313" key="10">
    <source>
        <dbReference type="EMBL" id="GBL92096.1"/>
    </source>
</evidence>
<dbReference type="Gene3D" id="3.10.10.10">
    <property type="entry name" value="HIV Type 1 Reverse Transcriptase, subunit A, domain 1"/>
    <property type="match status" value="1"/>
</dbReference>
<feature type="region of interest" description="Disordered" evidence="6">
    <location>
        <begin position="252"/>
        <end position="275"/>
    </location>
</feature>
<dbReference type="InterPro" id="IPR050951">
    <property type="entry name" value="Retrovirus_Pol_polyprotein"/>
</dbReference>
<dbReference type="PROSITE" id="PS50994">
    <property type="entry name" value="INTEGRASE"/>
    <property type="match status" value="1"/>
</dbReference>
<evidence type="ECO:0000256" key="4">
    <source>
        <dbReference type="ARBA" id="ARBA00022759"/>
    </source>
</evidence>
<dbReference type="CDD" id="cd09274">
    <property type="entry name" value="RNase_HI_RT_Ty3"/>
    <property type="match status" value="1"/>
</dbReference>
<keyword evidence="2" id="KW-0808">Transferase</keyword>
<dbReference type="GO" id="GO:0004519">
    <property type="term" value="F:endonuclease activity"/>
    <property type="evidence" value="ECO:0007669"/>
    <property type="project" value="UniProtKB-KW"/>
</dbReference>
<feature type="compositionally biased region" description="Low complexity" evidence="6">
    <location>
        <begin position="1269"/>
        <end position="1286"/>
    </location>
</feature>
<evidence type="ECO:0000259" key="9">
    <source>
        <dbReference type="PROSITE" id="PS50994"/>
    </source>
</evidence>
<evidence type="ECO:0000256" key="6">
    <source>
        <dbReference type="SAM" id="MobiDB-lite"/>
    </source>
</evidence>
<dbReference type="PANTHER" id="PTHR37984">
    <property type="entry name" value="PROTEIN CBG26694"/>
    <property type="match status" value="1"/>
</dbReference>
<dbReference type="SUPFAM" id="SSF53098">
    <property type="entry name" value="Ribonuclease H-like"/>
    <property type="match status" value="1"/>
</dbReference>
<dbReference type="InterPro" id="IPR041577">
    <property type="entry name" value="RT_RNaseH_2"/>
</dbReference>
<dbReference type="InterPro" id="IPR043128">
    <property type="entry name" value="Rev_trsase/Diguanyl_cyclase"/>
</dbReference>
<feature type="compositionally biased region" description="Polar residues" evidence="6">
    <location>
        <begin position="1257"/>
        <end position="1268"/>
    </location>
</feature>
<dbReference type="Pfam" id="PF00078">
    <property type="entry name" value="RVT_1"/>
    <property type="match status" value="1"/>
</dbReference>
<proteinExistence type="predicted"/>
<dbReference type="CDD" id="cd01647">
    <property type="entry name" value="RT_LTR"/>
    <property type="match status" value="1"/>
</dbReference>
<dbReference type="InterPro" id="IPR036397">
    <property type="entry name" value="RNaseH_sf"/>
</dbReference>
<dbReference type="GO" id="GO:0015074">
    <property type="term" value="P:DNA integration"/>
    <property type="evidence" value="ECO:0007669"/>
    <property type="project" value="InterPro"/>
</dbReference>
<comment type="caution">
    <text evidence="10">The sequence shown here is derived from an EMBL/GenBank/DDBJ whole genome shotgun (WGS) entry which is preliminary data.</text>
</comment>
<feature type="compositionally biased region" description="Basic and acidic residues" evidence="6">
    <location>
        <begin position="1296"/>
        <end position="1307"/>
    </location>
</feature>
<feature type="region of interest" description="Disordered" evidence="6">
    <location>
        <begin position="1252"/>
        <end position="1325"/>
    </location>
</feature>
<evidence type="ECO:0000259" key="7">
    <source>
        <dbReference type="PROSITE" id="PS50112"/>
    </source>
</evidence>
<keyword evidence="2" id="KW-0548">Nucleotidyltransferase</keyword>
<dbReference type="Gene3D" id="1.10.340.70">
    <property type="match status" value="1"/>
</dbReference>
<evidence type="ECO:0000256" key="3">
    <source>
        <dbReference type="ARBA" id="ARBA00022722"/>
    </source>
</evidence>
<dbReference type="Gene3D" id="3.30.70.270">
    <property type="match status" value="2"/>
</dbReference>
<evidence type="ECO:0000256" key="2">
    <source>
        <dbReference type="ARBA" id="ARBA00022695"/>
    </source>
</evidence>
<dbReference type="FunFam" id="3.30.70.270:FF:000026">
    <property type="entry name" value="Transposon Ty3-G Gag-Pol polyprotein"/>
    <property type="match status" value="1"/>
</dbReference>
<dbReference type="InterPro" id="IPR001584">
    <property type="entry name" value="Integrase_cat-core"/>
</dbReference>
<dbReference type="GO" id="GO:0003964">
    <property type="term" value="F:RNA-directed DNA polymerase activity"/>
    <property type="evidence" value="ECO:0007669"/>
    <property type="project" value="UniProtKB-KW"/>
</dbReference>
<dbReference type="FunFam" id="3.10.20.370:FF:000001">
    <property type="entry name" value="Retrovirus-related Pol polyprotein from transposon 17.6-like protein"/>
    <property type="match status" value="1"/>
</dbReference>
<protein>
    <recommendedName>
        <fullName evidence="1">RNA-directed DNA polymerase</fullName>
        <ecNumber evidence="1">2.7.7.49</ecNumber>
    </recommendedName>
</protein>
<dbReference type="InterPro" id="IPR041588">
    <property type="entry name" value="Integrase_H2C2"/>
</dbReference>
<dbReference type="InterPro" id="IPR043502">
    <property type="entry name" value="DNA/RNA_pol_sf"/>
</dbReference>